<gene>
    <name evidence="1" type="ORF">EZS28_037403</name>
</gene>
<sequence length="68" mass="7603">MVPPCLNLNIPQGIIPDKKHCYQEGSKIIHTDKKGCSTVAFNPVISNGIVKFGGFFEKHPKWQFSMSI</sequence>
<comment type="caution">
    <text evidence="1">The sequence shown here is derived from an EMBL/GenBank/DDBJ whole genome shotgun (WGS) entry which is preliminary data.</text>
</comment>
<name>A0A5J4UA55_9EUKA</name>
<protein>
    <submittedName>
        <fullName evidence="1">Uncharacterized protein</fullName>
    </submittedName>
</protein>
<dbReference type="Proteomes" id="UP000324800">
    <property type="component" value="Unassembled WGS sequence"/>
</dbReference>
<dbReference type="AlphaFoldDB" id="A0A5J4UA55"/>
<evidence type="ECO:0000313" key="2">
    <source>
        <dbReference type="Proteomes" id="UP000324800"/>
    </source>
</evidence>
<organism evidence="1 2">
    <name type="scientific">Streblomastix strix</name>
    <dbReference type="NCBI Taxonomy" id="222440"/>
    <lineage>
        <taxon>Eukaryota</taxon>
        <taxon>Metamonada</taxon>
        <taxon>Preaxostyla</taxon>
        <taxon>Oxymonadida</taxon>
        <taxon>Streblomastigidae</taxon>
        <taxon>Streblomastix</taxon>
    </lineage>
</organism>
<evidence type="ECO:0000313" key="1">
    <source>
        <dbReference type="EMBL" id="KAA6367070.1"/>
    </source>
</evidence>
<proteinExistence type="predicted"/>
<dbReference type="EMBL" id="SNRW01018713">
    <property type="protein sequence ID" value="KAA6367070.1"/>
    <property type="molecule type" value="Genomic_DNA"/>
</dbReference>
<accession>A0A5J4UA55</accession>
<reference evidence="1 2" key="1">
    <citation type="submission" date="2019-03" db="EMBL/GenBank/DDBJ databases">
        <title>Single cell metagenomics reveals metabolic interactions within the superorganism composed of flagellate Streblomastix strix and complex community of Bacteroidetes bacteria on its surface.</title>
        <authorList>
            <person name="Treitli S.C."/>
            <person name="Kolisko M."/>
            <person name="Husnik F."/>
            <person name="Keeling P."/>
            <person name="Hampl V."/>
        </authorList>
    </citation>
    <scope>NUCLEOTIDE SEQUENCE [LARGE SCALE GENOMIC DNA]</scope>
    <source>
        <strain evidence="1">ST1C</strain>
    </source>
</reference>